<dbReference type="EMBL" id="KV407457">
    <property type="protein sequence ID" value="KZF23762.1"/>
    <property type="molecule type" value="Genomic_DNA"/>
</dbReference>
<comment type="similarity">
    <text evidence="1">Belongs to the SPT2 family.</text>
</comment>
<keyword evidence="5" id="KW-1185">Reference proteome</keyword>
<dbReference type="InterPro" id="IPR013256">
    <property type="entry name" value="Chromatin_SPT2"/>
</dbReference>
<sequence length="356" mass="38034">MSFLNSVLSSIGGGTPHIPTPPRPAPAATAPRSTQLPSRNARNAAISVTSNETRPQANSGQKRKAEEEIQRNTSKAPKNDSARPAPPPNRFQSSKPIARPNGTLSNTPTSTAAARTSSATATKTAQPPPAAAASSAAKAPPKKGSYAEILARAQAAQSSSKQVGVIKHKPVEKLTRKERLAQQAEAAAKAKQGASGKARPDAKDRAGKGAAVTSGKGSDSEITKKKQPVDVGYKGTMRPKSEEPVYKGTMNRAREAPAPKANTPRPSSRHATSELAKAGMPLRPPSRYTYATYSDEEESEGSSDMEAAAYELEEEEQLSLRTARREDEEALNEENELKRVKEEKKRRLAQMAAKRR</sequence>
<organism evidence="4 5">
    <name type="scientific">Xylona heveae (strain CBS 132557 / TC161)</name>
    <dbReference type="NCBI Taxonomy" id="1328760"/>
    <lineage>
        <taxon>Eukaryota</taxon>
        <taxon>Fungi</taxon>
        <taxon>Dikarya</taxon>
        <taxon>Ascomycota</taxon>
        <taxon>Pezizomycotina</taxon>
        <taxon>Xylonomycetes</taxon>
        <taxon>Xylonales</taxon>
        <taxon>Xylonaceae</taxon>
        <taxon>Xylona</taxon>
    </lineage>
</organism>
<dbReference type="AlphaFoldDB" id="A0A165HN46"/>
<feature type="compositionally biased region" description="Basic and acidic residues" evidence="3">
    <location>
        <begin position="218"/>
        <end position="228"/>
    </location>
</feature>
<dbReference type="Proteomes" id="UP000076632">
    <property type="component" value="Unassembled WGS sequence"/>
</dbReference>
<feature type="compositionally biased region" description="Low complexity" evidence="3">
    <location>
        <begin position="153"/>
        <end position="162"/>
    </location>
</feature>
<keyword evidence="2" id="KW-0175">Coiled coil</keyword>
<gene>
    <name evidence="4" type="ORF">L228DRAFT_123495</name>
</gene>
<feature type="compositionally biased region" description="Low complexity" evidence="3">
    <location>
        <begin position="107"/>
        <end position="143"/>
    </location>
</feature>
<evidence type="ECO:0000256" key="1">
    <source>
        <dbReference type="ARBA" id="ARBA00006461"/>
    </source>
</evidence>
<feature type="compositionally biased region" description="Basic and acidic residues" evidence="3">
    <location>
        <begin position="198"/>
        <end position="207"/>
    </location>
</feature>
<evidence type="ECO:0000256" key="3">
    <source>
        <dbReference type="SAM" id="MobiDB-lite"/>
    </source>
</evidence>
<evidence type="ECO:0000313" key="4">
    <source>
        <dbReference type="EMBL" id="KZF23762.1"/>
    </source>
</evidence>
<dbReference type="GeneID" id="28894161"/>
<feature type="compositionally biased region" description="Basic residues" evidence="3">
    <location>
        <begin position="346"/>
        <end position="356"/>
    </location>
</feature>
<dbReference type="Pfam" id="PF08243">
    <property type="entry name" value="SPT2"/>
    <property type="match status" value="1"/>
</dbReference>
<dbReference type="InParanoid" id="A0A165HN46"/>
<dbReference type="RefSeq" id="XP_018189317.1">
    <property type="nucleotide sequence ID" value="XM_018329024.1"/>
</dbReference>
<evidence type="ECO:0000313" key="5">
    <source>
        <dbReference type="Proteomes" id="UP000076632"/>
    </source>
</evidence>
<feature type="region of interest" description="Disordered" evidence="3">
    <location>
        <begin position="1"/>
        <end position="356"/>
    </location>
</feature>
<feature type="compositionally biased region" description="Polar residues" evidence="3">
    <location>
        <begin position="33"/>
        <end position="60"/>
    </location>
</feature>
<name>A0A165HN46_XYLHT</name>
<dbReference type="OrthoDB" id="5430658at2759"/>
<feature type="compositionally biased region" description="Basic and acidic residues" evidence="3">
    <location>
        <begin position="169"/>
        <end position="180"/>
    </location>
</feature>
<reference evidence="4 5" key="1">
    <citation type="journal article" date="2016" name="Fungal Biol.">
        <title>The genome of Xylona heveae provides a window into fungal endophytism.</title>
        <authorList>
            <person name="Gazis R."/>
            <person name="Kuo A."/>
            <person name="Riley R."/>
            <person name="LaButti K."/>
            <person name="Lipzen A."/>
            <person name="Lin J."/>
            <person name="Amirebrahimi M."/>
            <person name="Hesse C.N."/>
            <person name="Spatafora J.W."/>
            <person name="Henrissat B."/>
            <person name="Hainaut M."/>
            <person name="Grigoriev I.V."/>
            <person name="Hibbett D.S."/>
        </authorList>
    </citation>
    <scope>NUCLEOTIDE SEQUENCE [LARGE SCALE GENOMIC DNA]</scope>
    <source>
        <strain evidence="4 5">TC161</strain>
    </source>
</reference>
<feature type="compositionally biased region" description="Acidic residues" evidence="3">
    <location>
        <begin position="294"/>
        <end position="303"/>
    </location>
</feature>
<dbReference type="OMA" id="QHKKVEK"/>
<dbReference type="STRING" id="1328760.A0A165HN46"/>
<accession>A0A165HN46</accession>
<feature type="compositionally biased region" description="Basic and acidic residues" evidence="3">
    <location>
        <begin position="335"/>
        <end position="345"/>
    </location>
</feature>
<dbReference type="SMART" id="SM00784">
    <property type="entry name" value="SPT2"/>
    <property type="match status" value="1"/>
</dbReference>
<proteinExistence type="inferred from homology"/>
<feature type="compositionally biased region" description="Low complexity" evidence="3">
    <location>
        <begin position="181"/>
        <end position="197"/>
    </location>
</feature>
<evidence type="ECO:0000256" key="2">
    <source>
        <dbReference type="ARBA" id="ARBA00023054"/>
    </source>
</evidence>
<evidence type="ECO:0008006" key="6">
    <source>
        <dbReference type="Google" id="ProtNLM"/>
    </source>
</evidence>
<protein>
    <recommendedName>
        <fullName evidence="6">SPT2-domain-containing protein</fullName>
    </recommendedName>
</protein>